<reference evidence="1 2" key="1">
    <citation type="submission" date="2017-03" db="EMBL/GenBank/DDBJ databases">
        <title>Whole genome sequences of fourteen strains of Bradyrhizobium canariense and one strain of Bradyrhizobium japonicum isolated from Lupinus (Papilionoideae: Genisteae) species in Algeria.</title>
        <authorList>
            <person name="Crovadore J."/>
            <person name="Chekireb D."/>
            <person name="Brachmann A."/>
            <person name="Chablais R."/>
            <person name="Cochard B."/>
            <person name="Lefort F."/>
        </authorList>
    </citation>
    <scope>NUCLEOTIDE SEQUENCE [LARGE SCALE GENOMIC DNA]</scope>
    <source>
        <strain evidence="1 2">UBMA197</strain>
    </source>
</reference>
<protein>
    <submittedName>
        <fullName evidence="1">Uncharacterized protein</fullName>
    </submittedName>
</protein>
<name>A0A1Y2JNM8_BRAJP</name>
<sequence length="80" mass="8616">MRGTKHFVDSVDAASGAAMLSEAHFNLLCAFCCMVDFGNLADGLVKKRRAQDGVWAGIYASMDRRYAEVLATIICEAAIA</sequence>
<dbReference type="EMBL" id="NAFL01000248">
    <property type="protein sequence ID" value="OSJ32540.1"/>
    <property type="molecule type" value="Genomic_DNA"/>
</dbReference>
<accession>A0A1Y2JNM8</accession>
<proteinExistence type="predicted"/>
<gene>
    <name evidence="1" type="ORF">BSZ19_18480</name>
</gene>
<comment type="caution">
    <text evidence="1">The sequence shown here is derived from an EMBL/GenBank/DDBJ whole genome shotgun (WGS) entry which is preliminary data.</text>
</comment>
<organism evidence="1 2">
    <name type="scientific">Bradyrhizobium japonicum</name>
    <dbReference type="NCBI Taxonomy" id="375"/>
    <lineage>
        <taxon>Bacteria</taxon>
        <taxon>Pseudomonadati</taxon>
        <taxon>Pseudomonadota</taxon>
        <taxon>Alphaproteobacteria</taxon>
        <taxon>Hyphomicrobiales</taxon>
        <taxon>Nitrobacteraceae</taxon>
        <taxon>Bradyrhizobium</taxon>
    </lineage>
</organism>
<dbReference type="Proteomes" id="UP000193335">
    <property type="component" value="Unassembled WGS sequence"/>
</dbReference>
<evidence type="ECO:0000313" key="1">
    <source>
        <dbReference type="EMBL" id="OSJ32540.1"/>
    </source>
</evidence>
<evidence type="ECO:0000313" key="2">
    <source>
        <dbReference type="Proteomes" id="UP000193335"/>
    </source>
</evidence>
<dbReference type="AlphaFoldDB" id="A0A1Y2JNM8"/>
<dbReference type="RefSeq" id="WP_085401154.1">
    <property type="nucleotide sequence ID" value="NZ_NAFL01000248.1"/>
</dbReference>